<keyword evidence="4 5" id="KW-0472">Membrane</keyword>
<gene>
    <name evidence="8" type="ORF">NQ315_005828</name>
</gene>
<dbReference type="PANTHER" id="PTHR34339:SF1">
    <property type="entry name" value="STIMULATOR OF INTERFERON GENES PROTEIN"/>
    <property type="match status" value="1"/>
</dbReference>
<dbReference type="Gene3D" id="1.20.5.5200">
    <property type="match status" value="1"/>
</dbReference>
<dbReference type="InterPro" id="IPR033952">
    <property type="entry name" value="STING_C"/>
</dbReference>
<evidence type="ECO:0000256" key="3">
    <source>
        <dbReference type="ARBA" id="ARBA00022989"/>
    </source>
</evidence>
<feature type="domain" description="STING transmembrane" evidence="7">
    <location>
        <begin position="80"/>
        <end position="175"/>
    </location>
</feature>
<evidence type="ECO:0000313" key="9">
    <source>
        <dbReference type="Proteomes" id="UP001159042"/>
    </source>
</evidence>
<dbReference type="Pfam" id="PF15009">
    <property type="entry name" value="STING_LBD"/>
    <property type="match status" value="1"/>
</dbReference>
<accession>A0AAV8VSA7</accession>
<dbReference type="InterPro" id="IPR055434">
    <property type="entry name" value="STING_TM"/>
</dbReference>
<dbReference type="GO" id="GO:0061709">
    <property type="term" value="P:reticulophagy"/>
    <property type="evidence" value="ECO:0007669"/>
    <property type="project" value="TreeGrafter"/>
</dbReference>
<dbReference type="GO" id="GO:0005789">
    <property type="term" value="C:endoplasmic reticulum membrane"/>
    <property type="evidence" value="ECO:0007669"/>
    <property type="project" value="TreeGrafter"/>
</dbReference>
<dbReference type="GO" id="GO:0035438">
    <property type="term" value="F:cyclic-di-GMP binding"/>
    <property type="evidence" value="ECO:0007669"/>
    <property type="project" value="InterPro"/>
</dbReference>
<feature type="transmembrane region" description="Helical" evidence="5">
    <location>
        <begin position="68"/>
        <end position="89"/>
    </location>
</feature>
<comment type="subcellular location">
    <subcellularLocation>
        <location evidence="1">Membrane</location>
        <topology evidence="1">Multi-pass membrane protein</topology>
    </subcellularLocation>
</comment>
<evidence type="ECO:0008006" key="10">
    <source>
        <dbReference type="Google" id="ProtNLM"/>
    </source>
</evidence>
<dbReference type="GO" id="GO:0000045">
    <property type="term" value="P:autophagosome assembly"/>
    <property type="evidence" value="ECO:0007669"/>
    <property type="project" value="TreeGrafter"/>
</dbReference>
<dbReference type="GO" id="GO:0016239">
    <property type="term" value="P:positive regulation of macroautophagy"/>
    <property type="evidence" value="ECO:0007669"/>
    <property type="project" value="TreeGrafter"/>
</dbReference>
<dbReference type="InterPro" id="IPR055432">
    <property type="entry name" value="STING_LBD"/>
</dbReference>
<comment type="caution">
    <text evidence="8">The sequence shown here is derived from an EMBL/GenBank/DDBJ whole genome shotgun (WGS) entry which is preliminary data.</text>
</comment>
<keyword evidence="3 5" id="KW-1133">Transmembrane helix</keyword>
<evidence type="ECO:0000256" key="5">
    <source>
        <dbReference type="SAM" id="Phobius"/>
    </source>
</evidence>
<evidence type="ECO:0000313" key="8">
    <source>
        <dbReference type="EMBL" id="KAJ8916821.1"/>
    </source>
</evidence>
<evidence type="ECO:0000256" key="1">
    <source>
        <dbReference type="ARBA" id="ARBA00004141"/>
    </source>
</evidence>
<protein>
    <recommendedName>
        <fullName evidence="10">Stimulator of interferon genes protein</fullName>
    </recommendedName>
</protein>
<dbReference type="Pfam" id="PF23417">
    <property type="entry name" value="STING_TM"/>
    <property type="match status" value="1"/>
</dbReference>
<dbReference type="InterPro" id="IPR038623">
    <property type="entry name" value="STING_C_sf"/>
</dbReference>
<evidence type="ECO:0000259" key="6">
    <source>
        <dbReference type="Pfam" id="PF15009"/>
    </source>
</evidence>
<dbReference type="GO" id="GO:0002218">
    <property type="term" value="P:activation of innate immune response"/>
    <property type="evidence" value="ECO:0007669"/>
    <property type="project" value="InterPro"/>
</dbReference>
<sequence>MTPIQDDQEKINLKAVCVLQRGRQYYYPASIPKERGALSTRSCLCVSFVLFLMDLLTSEKKISTVIALYVLGILFSIALQILYRIFLVLEETNHVTSRYEGSYKILLKNAFSFTVNVWIVLVGAVIYAVYYFCTNNISELQISLRDILYLVPSIYLSILILEVETSPLNDSLWIAKDNGLDYGSGMAYSFFHGYLKLVLPKTGIEDKNLKELMEDYEAQHKIQFSVYKLFILIPKSLYCPISLKNESSPSVDESDSLSGKIKTIAGVRNRVYKNAVYKISPGKGKDKIYVSAEYATPLRTFLEVVNHTGNHTDYYNKHKNDIILQFYLTLKNVLEKTGLSEFCELIYYEDYPHNNYIHPIPYYDVGKIILTRLKELKKNPHQKTE</sequence>
<keyword evidence="9" id="KW-1185">Reference proteome</keyword>
<dbReference type="Gene3D" id="3.40.50.12100">
    <property type="entry name" value="Stimulator of interferon genes protein"/>
    <property type="match status" value="1"/>
</dbReference>
<dbReference type="AlphaFoldDB" id="A0AAV8VSA7"/>
<feature type="transmembrane region" description="Helical" evidence="5">
    <location>
        <begin position="38"/>
        <end position="56"/>
    </location>
</feature>
<dbReference type="GO" id="GO:0061507">
    <property type="term" value="F:2',3'-cyclic GMP-AMP binding"/>
    <property type="evidence" value="ECO:0007669"/>
    <property type="project" value="TreeGrafter"/>
</dbReference>
<dbReference type="InterPro" id="IPR029158">
    <property type="entry name" value="STING"/>
</dbReference>
<reference evidence="8 9" key="1">
    <citation type="journal article" date="2023" name="Insect Mol. Biol.">
        <title>Genome sequencing provides insights into the evolution of gene families encoding plant cell wall-degrading enzymes in longhorned beetles.</title>
        <authorList>
            <person name="Shin N.R."/>
            <person name="Okamura Y."/>
            <person name="Kirsch R."/>
            <person name="Pauchet Y."/>
        </authorList>
    </citation>
    <scope>NUCLEOTIDE SEQUENCE [LARGE SCALE GENOMIC DNA]</scope>
    <source>
        <strain evidence="8">EAD_L_NR</strain>
    </source>
</reference>
<dbReference type="EMBL" id="JANEYG010000039">
    <property type="protein sequence ID" value="KAJ8916821.1"/>
    <property type="molecule type" value="Genomic_DNA"/>
</dbReference>
<evidence type="ECO:0000256" key="2">
    <source>
        <dbReference type="ARBA" id="ARBA00022692"/>
    </source>
</evidence>
<evidence type="ECO:0000256" key="4">
    <source>
        <dbReference type="ARBA" id="ARBA00023136"/>
    </source>
</evidence>
<feature type="transmembrane region" description="Helical" evidence="5">
    <location>
        <begin position="109"/>
        <end position="132"/>
    </location>
</feature>
<dbReference type="Proteomes" id="UP001159042">
    <property type="component" value="Unassembled WGS sequence"/>
</dbReference>
<name>A0AAV8VSA7_9CUCU</name>
<dbReference type="PANTHER" id="PTHR34339">
    <property type="entry name" value="STIMULATOR OF INTERFERON GENES PROTEIN"/>
    <property type="match status" value="1"/>
</dbReference>
<dbReference type="GO" id="GO:0045087">
    <property type="term" value="P:innate immune response"/>
    <property type="evidence" value="ECO:0007669"/>
    <property type="project" value="TreeGrafter"/>
</dbReference>
<feature type="domain" description="STING ligand-binding" evidence="6">
    <location>
        <begin position="181"/>
        <end position="375"/>
    </location>
</feature>
<dbReference type="CDD" id="cd12146">
    <property type="entry name" value="STING_C"/>
    <property type="match status" value="1"/>
</dbReference>
<organism evidence="8 9">
    <name type="scientific">Exocentrus adspersus</name>
    <dbReference type="NCBI Taxonomy" id="1586481"/>
    <lineage>
        <taxon>Eukaryota</taxon>
        <taxon>Metazoa</taxon>
        <taxon>Ecdysozoa</taxon>
        <taxon>Arthropoda</taxon>
        <taxon>Hexapoda</taxon>
        <taxon>Insecta</taxon>
        <taxon>Pterygota</taxon>
        <taxon>Neoptera</taxon>
        <taxon>Endopterygota</taxon>
        <taxon>Coleoptera</taxon>
        <taxon>Polyphaga</taxon>
        <taxon>Cucujiformia</taxon>
        <taxon>Chrysomeloidea</taxon>
        <taxon>Cerambycidae</taxon>
        <taxon>Lamiinae</taxon>
        <taxon>Acanthocinini</taxon>
        <taxon>Exocentrus</taxon>
    </lineage>
</organism>
<evidence type="ECO:0000259" key="7">
    <source>
        <dbReference type="Pfam" id="PF23417"/>
    </source>
</evidence>
<dbReference type="GO" id="GO:0032481">
    <property type="term" value="P:positive regulation of type I interferon production"/>
    <property type="evidence" value="ECO:0007669"/>
    <property type="project" value="InterPro"/>
</dbReference>
<keyword evidence="2 5" id="KW-0812">Transmembrane</keyword>
<proteinExistence type="predicted"/>
<dbReference type="GO" id="GO:0005776">
    <property type="term" value="C:autophagosome"/>
    <property type="evidence" value="ECO:0007669"/>
    <property type="project" value="TreeGrafter"/>
</dbReference>